<dbReference type="InterPro" id="IPR036047">
    <property type="entry name" value="F-box-like_dom_sf"/>
</dbReference>
<sequence>MRAHAIVKKVFEAATKWSKLLSLLLPPPLRPPTLPILPAELIELILLRLPARSLLKFKRVCKSWKTLISSSDFTKNQVQLSIMAEPAISEIHLVYTNLLRHSDSKIGFISIQSLLENLSFGTEVVYFPMDDCVKILGSCNGFLCLNNHPKNTDFKVRLLNPCTGLASEWLTLFASDYNQRRPPITNFGFGYDHVNDKFKILAVVESSTRIYTFGEYSWISVQDIPLHPLEWNGTFVTGTGTFNWLATKIASFITYPVHQTTIVVLSFNFGNKSYGQIALPNFEGGMIHREPVLVTLRNSLCVCHEYKKSVWDLWMMKEYGNEDSWTRMFVISHDEELIPRAHGIGIRPLHMMENDLLLVLVRPPWYQLAVYNPANKGDRFGYPVINYYSSDDDMPNYNNPRGCFYVYRESLVSPSHYGLKTDHVWLWDDDDDDN</sequence>
<dbReference type="Gene3D" id="1.20.1280.50">
    <property type="match status" value="1"/>
</dbReference>
<evidence type="ECO:0000313" key="3">
    <source>
        <dbReference type="Proteomes" id="UP000289738"/>
    </source>
</evidence>
<dbReference type="EMBL" id="SDMP01000009">
    <property type="protein sequence ID" value="RYR40581.1"/>
    <property type="molecule type" value="Genomic_DNA"/>
</dbReference>
<evidence type="ECO:0000259" key="1">
    <source>
        <dbReference type="PROSITE" id="PS50181"/>
    </source>
</evidence>
<organism evidence="2 3">
    <name type="scientific">Arachis hypogaea</name>
    <name type="common">Peanut</name>
    <dbReference type="NCBI Taxonomy" id="3818"/>
    <lineage>
        <taxon>Eukaryota</taxon>
        <taxon>Viridiplantae</taxon>
        <taxon>Streptophyta</taxon>
        <taxon>Embryophyta</taxon>
        <taxon>Tracheophyta</taxon>
        <taxon>Spermatophyta</taxon>
        <taxon>Magnoliopsida</taxon>
        <taxon>eudicotyledons</taxon>
        <taxon>Gunneridae</taxon>
        <taxon>Pentapetalae</taxon>
        <taxon>rosids</taxon>
        <taxon>fabids</taxon>
        <taxon>Fabales</taxon>
        <taxon>Fabaceae</taxon>
        <taxon>Papilionoideae</taxon>
        <taxon>50 kb inversion clade</taxon>
        <taxon>dalbergioids sensu lato</taxon>
        <taxon>Dalbergieae</taxon>
        <taxon>Pterocarpus clade</taxon>
        <taxon>Arachis</taxon>
    </lineage>
</organism>
<evidence type="ECO:0000313" key="2">
    <source>
        <dbReference type="EMBL" id="RYR40581.1"/>
    </source>
</evidence>
<protein>
    <recommendedName>
        <fullName evidence="1">F-box domain-containing protein</fullName>
    </recommendedName>
</protein>
<dbReference type="Gramene" id="arahy.Tifrunner.gnm2.ann2.Ah09g048400.1">
    <property type="protein sequence ID" value="arahy.Tifrunner.gnm2.ann2.Ah09g048400.1-CDS-1"/>
    <property type="gene ID" value="arahy.Tifrunner.gnm2.ann2.Ah09g048400"/>
</dbReference>
<dbReference type="InterPro" id="IPR050796">
    <property type="entry name" value="SCF_F-box_component"/>
</dbReference>
<dbReference type="PANTHER" id="PTHR31672">
    <property type="entry name" value="BNACNNG10540D PROTEIN"/>
    <property type="match status" value="1"/>
</dbReference>
<dbReference type="InterPro" id="IPR013187">
    <property type="entry name" value="F-box-assoc_dom_typ3"/>
</dbReference>
<dbReference type="AlphaFoldDB" id="A0A445BPL6"/>
<dbReference type="NCBIfam" id="TIGR01640">
    <property type="entry name" value="F_box_assoc_1"/>
    <property type="match status" value="1"/>
</dbReference>
<dbReference type="PANTHER" id="PTHR31672:SF13">
    <property type="entry name" value="F-BOX PROTEIN CPR30-LIKE"/>
    <property type="match status" value="1"/>
</dbReference>
<dbReference type="OrthoDB" id="1406014at2759"/>
<gene>
    <name evidence="2" type="ORF">Ahy_A09g046325</name>
</gene>
<feature type="domain" description="F-box" evidence="1">
    <location>
        <begin position="31"/>
        <end position="77"/>
    </location>
</feature>
<dbReference type="PROSITE" id="PS50181">
    <property type="entry name" value="FBOX"/>
    <property type="match status" value="1"/>
</dbReference>
<proteinExistence type="predicted"/>
<dbReference type="InterPro" id="IPR017451">
    <property type="entry name" value="F-box-assoc_interact_dom"/>
</dbReference>
<dbReference type="SMART" id="SM00256">
    <property type="entry name" value="FBOX"/>
    <property type="match status" value="1"/>
</dbReference>
<reference evidence="2 3" key="1">
    <citation type="submission" date="2019-01" db="EMBL/GenBank/DDBJ databases">
        <title>Sequencing of cultivated peanut Arachis hypogaea provides insights into genome evolution and oil improvement.</title>
        <authorList>
            <person name="Chen X."/>
        </authorList>
    </citation>
    <scope>NUCLEOTIDE SEQUENCE [LARGE SCALE GENOMIC DNA]</scope>
    <source>
        <strain evidence="3">cv. Fuhuasheng</strain>
        <tissue evidence="2">Leaves</tissue>
    </source>
</reference>
<name>A0A445BPL6_ARAHY</name>
<keyword evidence="3" id="KW-1185">Reference proteome</keyword>
<accession>A0A445BPL6</accession>
<dbReference type="Pfam" id="PF08268">
    <property type="entry name" value="FBA_3"/>
    <property type="match status" value="1"/>
</dbReference>
<dbReference type="Pfam" id="PF00646">
    <property type="entry name" value="F-box"/>
    <property type="match status" value="1"/>
</dbReference>
<dbReference type="Proteomes" id="UP000289738">
    <property type="component" value="Chromosome A09"/>
</dbReference>
<dbReference type="STRING" id="3818.A0A445BPL6"/>
<comment type="caution">
    <text evidence="2">The sequence shown here is derived from an EMBL/GenBank/DDBJ whole genome shotgun (WGS) entry which is preliminary data.</text>
</comment>
<dbReference type="InterPro" id="IPR001810">
    <property type="entry name" value="F-box_dom"/>
</dbReference>
<dbReference type="SUPFAM" id="SSF81383">
    <property type="entry name" value="F-box domain"/>
    <property type="match status" value="1"/>
</dbReference>